<keyword evidence="2" id="KW-1185">Reference proteome</keyword>
<dbReference type="RefSeq" id="WP_278016270.1">
    <property type="nucleotide sequence ID" value="NZ_CP121106.1"/>
</dbReference>
<reference evidence="1 2" key="1">
    <citation type="submission" date="2023-03" db="EMBL/GenBank/DDBJ databases">
        <title>Altererythrobacter sp. CAU 1644 isolated from sand.</title>
        <authorList>
            <person name="Kim W."/>
        </authorList>
    </citation>
    <scope>NUCLEOTIDE SEQUENCE [LARGE SCALE GENOMIC DNA]</scope>
    <source>
        <strain evidence="1 2">CAU 1644</strain>
    </source>
</reference>
<evidence type="ECO:0008006" key="3">
    <source>
        <dbReference type="Google" id="ProtNLM"/>
    </source>
</evidence>
<proteinExistence type="predicted"/>
<dbReference type="Proteomes" id="UP001215827">
    <property type="component" value="Chromosome"/>
</dbReference>
<protein>
    <recommendedName>
        <fullName evidence="3">DUF4142 domain-containing protein</fullName>
    </recommendedName>
</protein>
<name>A0ABY8FRE2_9SPHN</name>
<dbReference type="PROSITE" id="PS51257">
    <property type="entry name" value="PROKAR_LIPOPROTEIN"/>
    <property type="match status" value="1"/>
</dbReference>
<evidence type="ECO:0000313" key="2">
    <source>
        <dbReference type="Proteomes" id="UP001215827"/>
    </source>
</evidence>
<evidence type="ECO:0000313" key="1">
    <source>
        <dbReference type="EMBL" id="WFL77577.1"/>
    </source>
</evidence>
<dbReference type="EMBL" id="CP121106">
    <property type="protein sequence ID" value="WFL77577.1"/>
    <property type="molecule type" value="Genomic_DNA"/>
</dbReference>
<accession>A0ABY8FRE2</accession>
<sequence>MNRPSSHRYPFVLLACTVLGACAGSSDRYPSLAVRDAERVSGSFAAPAESDRPAPAAASAEMLASVDSLLAAAQSSHQQFLSAAPGAERTVGAAGSGPGSNSWAAAQVALADLDSQRSETAIALGELDLMFTDATLGFVEREQIGAARERVVMLVSEEDAVLARLRGRLAQ</sequence>
<gene>
    <name evidence="1" type="ORF">P7228_00500</name>
</gene>
<organism evidence="1 2">
    <name type="scientific">Altererythrobacter arenosus</name>
    <dbReference type="NCBI Taxonomy" id="3032592"/>
    <lineage>
        <taxon>Bacteria</taxon>
        <taxon>Pseudomonadati</taxon>
        <taxon>Pseudomonadota</taxon>
        <taxon>Alphaproteobacteria</taxon>
        <taxon>Sphingomonadales</taxon>
        <taxon>Erythrobacteraceae</taxon>
        <taxon>Altererythrobacter</taxon>
    </lineage>
</organism>